<name>A0A9P5PT97_9AGAR</name>
<evidence type="ECO:0000313" key="2">
    <source>
        <dbReference type="EMBL" id="KAF9067550.1"/>
    </source>
</evidence>
<keyword evidence="3" id="KW-1185">Reference proteome</keyword>
<organism evidence="2 3">
    <name type="scientific">Rhodocollybia butyracea</name>
    <dbReference type="NCBI Taxonomy" id="206335"/>
    <lineage>
        <taxon>Eukaryota</taxon>
        <taxon>Fungi</taxon>
        <taxon>Dikarya</taxon>
        <taxon>Basidiomycota</taxon>
        <taxon>Agaricomycotina</taxon>
        <taxon>Agaricomycetes</taxon>
        <taxon>Agaricomycetidae</taxon>
        <taxon>Agaricales</taxon>
        <taxon>Marasmiineae</taxon>
        <taxon>Omphalotaceae</taxon>
        <taxon>Rhodocollybia</taxon>
    </lineage>
</organism>
<protein>
    <submittedName>
        <fullName evidence="2">Uncharacterized protein</fullName>
    </submittedName>
</protein>
<proteinExistence type="predicted"/>
<dbReference type="EMBL" id="JADNRY010000071">
    <property type="protein sequence ID" value="KAF9067550.1"/>
    <property type="molecule type" value="Genomic_DNA"/>
</dbReference>
<dbReference type="AlphaFoldDB" id="A0A9P5PT97"/>
<dbReference type="Proteomes" id="UP000772434">
    <property type="component" value="Unassembled WGS sequence"/>
</dbReference>
<sequence length="192" mass="22351">MVRRIKNAFEHGDGPHGYIFHEPQIHVHVRCEVNDIPLLGFEPDWDNLVIQFDWKQTFSAFFREDKEFHCRVEAQKADILEMRVKIDRGELDEMAMFSRMLDSFGGSYDKAHKEVCFDQICKNIWDSSGIKWTRELHGSDDDSDLAYKALKEARVIAGFEKYSDEEDEGGDDDEEASQDDDEGDWSDTSEEE</sequence>
<accession>A0A9P5PT97</accession>
<feature type="region of interest" description="Disordered" evidence="1">
    <location>
        <begin position="159"/>
        <end position="192"/>
    </location>
</feature>
<reference evidence="2" key="1">
    <citation type="submission" date="2020-11" db="EMBL/GenBank/DDBJ databases">
        <authorList>
            <consortium name="DOE Joint Genome Institute"/>
            <person name="Ahrendt S."/>
            <person name="Riley R."/>
            <person name="Andreopoulos W."/>
            <person name="Labutti K."/>
            <person name="Pangilinan J."/>
            <person name="Ruiz-Duenas F.J."/>
            <person name="Barrasa J.M."/>
            <person name="Sanchez-Garcia M."/>
            <person name="Camarero S."/>
            <person name="Miyauchi S."/>
            <person name="Serrano A."/>
            <person name="Linde D."/>
            <person name="Babiker R."/>
            <person name="Drula E."/>
            <person name="Ayuso-Fernandez I."/>
            <person name="Pacheco R."/>
            <person name="Padilla G."/>
            <person name="Ferreira P."/>
            <person name="Barriuso J."/>
            <person name="Kellner H."/>
            <person name="Castanera R."/>
            <person name="Alfaro M."/>
            <person name="Ramirez L."/>
            <person name="Pisabarro A.G."/>
            <person name="Kuo A."/>
            <person name="Tritt A."/>
            <person name="Lipzen A."/>
            <person name="He G."/>
            <person name="Yan M."/>
            <person name="Ng V."/>
            <person name="Cullen D."/>
            <person name="Martin F."/>
            <person name="Rosso M.-N."/>
            <person name="Henrissat B."/>
            <person name="Hibbett D."/>
            <person name="Martinez A.T."/>
            <person name="Grigoriev I.V."/>
        </authorList>
    </citation>
    <scope>NUCLEOTIDE SEQUENCE</scope>
    <source>
        <strain evidence="2">AH 40177</strain>
    </source>
</reference>
<evidence type="ECO:0000313" key="3">
    <source>
        <dbReference type="Proteomes" id="UP000772434"/>
    </source>
</evidence>
<comment type="caution">
    <text evidence="2">The sequence shown here is derived from an EMBL/GenBank/DDBJ whole genome shotgun (WGS) entry which is preliminary data.</text>
</comment>
<evidence type="ECO:0000256" key="1">
    <source>
        <dbReference type="SAM" id="MobiDB-lite"/>
    </source>
</evidence>
<dbReference type="OrthoDB" id="2967395at2759"/>
<feature type="compositionally biased region" description="Acidic residues" evidence="1">
    <location>
        <begin position="163"/>
        <end position="192"/>
    </location>
</feature>
<gene>
    <name evidence="2" type="ORF">BDP27DRAFT_1422713</name>
</gene>